<evidence type="ECO:0000256" key="1">
    <source>
        <dbReference type="SAM" id="MobiDB-lite"/>
    </source>
</evidence>
<sequence length="361" mass="40362">MDTHATIRDAPGTSTSGGESGHPVLGASTDEASTDESEPRPKQINMFRKRQREELDFLRGHVTELQAQLASMHQKQAFALMHASPWQRLATQLKDEKDQALHDNEYYREALQAQIEFGNALHAVLAKRPRLTMAPTLDDVPWKTLHLTAHAAQRLEAVRAISLHQFTQLANAFVSGGLVDCVTDMSTSVPKSWVEDLLVVESSICRFTTVAFEDVAETVWAVLVGDIPDARHPLLRLEAFGDDIFYVEAPRRLLGMDGRNLDVVRRFKEPRRHVIVSRSILQDDVRPHDTSFVCNEATWLVVDGTEAGGTKTSIKFFMRTTPPLLLDQSPSAPDMKTIIQSLLVNATAITRDTENTIMQFL</sequence>
<keyword evidence="4" id="KW-1185">Reference proteome</keyword>
<gene>
    <name evidence="3" type="primary">Aste57867_15893</name>
    <name evidence="2" type="ORF">As57867_015837</name>
    <name evidence="3" type="ORF">ASTE57867_15893</name>
</gene>
<dbReference type="AlphaFoldDB" id="A0A485L560"/>
<evidence type="ECO:0000313" key="3">
    <source>
        <dbReference type="EMBL" id="VFT92680.1"/>
    </source>
</evidence>
<organism evidence="3 4">
    <name type="scientific">Aphanomyces stellatus</name>
    <dbReference type="NCBI Taxonomy" id="120398"/>
    <lineage>
        <taxon>Eukaryota</taxon>
        <taxon>Sar</taxon>
        <taxon>Stramenopiles</taxon>
        <taxon>Oomycota</taxon>
        <taxon>Saprolegniomycetes</taxon>
        <taxon>Saprolegniales</taxon>
        <taxon>Verrucalvaceae</taxon>
        <taxon>Aphanomyces</taxon>
    </lineage>
</organism>
<protein>
    <submittedName>
        <fullName evidence="3">Aste57867_15893 protein</fullName>
    </submittedName>
</protein>
<dbReference type="OrthoDB" id="71501at2759"/>
<proteinExistence type="predicted"/>
<feature type="region of interest" description="Disordered" evidence="1">
    <location>
        <begin position="1"/>
        <end position="44"/>
    </location>
</feature>
<reference evidence="3 4" key="1">
    <citation type="submission" date="2019-03" db="EMBL/GenBank/DDBJ databases">
        <authorList>
            <person name="Gaulin E."/>
            <person name="Dumas B."/>
        </authorList>
    </citation>
    <scope>NUCLEOTIDE SEQUENCE [LARGE SCALE GENOMIC DNA]</scope>
    <source>
        <strain evidence="3">CBS 568.67</strain>
    </source>
</reference>
<evidence type="ECO:0000313" key="4">
    <source>
        <dbReference type="Proteomes" id="UP000332933"/>
    </source>
</evidence>
<dbReference type="EMBL" id="CAADRA010005789">
    <property type="protein sequence ID" value="VFT92680.1"/>
    <property type="molecule type" value="Genomic_DNA"/>
</dbReference>
<accession>A0A485L560</accession>
<reference evidence="2" key="2">
    <citation type="submission" date="2019-06" db="EMBL/GenBank/DDBJ databases">
        <title>Genomics analysis of Aphanomyces spp. identifies a new class of oomycete effector associated with host adaptation.</title>
        <authorList>
            <person name="Gaulin E."/>
        </authorList>
    </citation>
    <scope>NUCLEOTIDE SEQUENCE</scope>
    <source>
        <strain evidence="2">CBS 578.67</strain>
    </source>
</reference>
<dbReference type="Proteomes" id="UP000332933">
    <property type="component" value="Unassembled WGS sequence"/>
</dbReference>
<dbReference type="EMBL" id="VJMH01005768">
    <property type="protein sequence ID" value="KAF0693104.1"/>
    <property type="molecule type" value="Genomic_DNA"/>
</dbReference>
<name>A0A485L560_9STRA</name>
<evidence type="ECO:0000313" key="2">
    <source>
        <dbReference type="EMBL" id="KAF0693104.1"/>
    </source>
</evidence>